<dbReference type="EMBL" id="QYBB01000004">
    <property type="protein sequence ID" value="RYC32928.1"/>
    <property type="molecule type" value="Genomic_DNA"/>
</dbReference>
<proteinExistence type="predicted"/>
<organism evidence="2 3">
    <name type="scientific">Lichenibacterium minor</name>
    <dbReference type="NCBI Taxonomy" id="2316528"/>
    <lineage>
        <taxon>Bacteria</taxon>
        <taxon>Pseudomonadati</taxon>
        <taxon>Pseudomonadota</taxon>
        <taxon>Alphaproteobacteria</taxon>
        <taxon>Hyphomicrobiales</taxon>
        <taxon>Lichenihabitantaceae</taxon>
        <taxon>Lichenibacterium</taxon>
    </lineage>
</organism>
<accession>A0A4Q2UAD9</accession>
<feature type="region of interest" description="Disordered" evidence="1">
    <location>
        <begin position="53"/>
        <end position="82"/>
    </location>
</feature>
<name>A0A4Q2UAD9_9HYPH</name>
<evidence type="ECO:0000256" key="1">
    <source>
        <dbReference type="SAM" id="MobiDB-lite"/>
    </source>
</evidence>
<evidence type="ECO:0000313" key="3">
    <source>
        <dbReference type="Proteomes" id="UP000290759"/>
    </source>
</evidence>
<gene>
    <name evidence="2" type="ORF">D3273_05555</name>
</gene>
<keyword evidence="3" id="KW-1185">Reference proteome</keyword>
<dbReference type="RefSeq" id="WP_129224359.1">
    <property type="nucleotide sequence ID" value="NZ_QYBB01000004.1"/>
</dbReference>
<evidence type="ECO:0000313" key="2">
    <source>
        <dbReference type="EMBL" id="RYC32928.1"/>
    </source>
</evidence>
<dbReference type="Proteomes" id="UP000290759">
    <property type="component" value="Unassembled WGS sequence"/>
</dbReference>
<dbReference type="AlphaFoldDB" id="A0A4Q2UAD9"/>
<protein>
    <submittedName>
        <fullName evidence="2">Uncharacterized protein</fullName>
    </submittedName>
</protein>
<comment type="caution">
    <text evidence="2">The sequence shown here is derived from an EMBL/GenBank/DDBJ whole genome shotgun (WGS) entry which is preliminary data.</text>
</comment>
<reference evidence="2 3" key="1">
    <citation type="submission" date="2018-12" db="EMBL/GenBank/DDBJ databases">
        <authorList>
            <person name="Grouzdev D.S."/>
            <person name="Krutkina M.S."/>
        </authorList>
    </citation>
    <scope>NUCLEOTIDE SEQUENCE [LARGE SCALE GENOMIC DNA]</scope>
    <source>
        <strain evidence="2 3">RmlP026</strain>
    </source>
</reference>
<sequence>MKGHEQIGRQERLVDALADDLLGATDEDILASHAPGAARVVAGSLRQALRRAFGEAAEPDEGAPDAPRGGPLRRDRDDEERR</sequence>
<reference evidence="2 3" key="2">
    <citation type="submission" date="2019-02" db="EMBL/GenBank/DDBJ databases">
        <title>'Lichenibacterium ramalinii' gen. nov. sp. nov., 'Lichenibacterium minor' gen. nov. sp. nov.</title>
        <authorList>
            <person name="Pankratov T."/>
        </authorList>
    </citation>
    <scope>NUCLEOTIDE SEQUENCE [LARGE SCALE GENOMIC DNA]</scope>
    <source>
        <strain evidence="2 3">RmlP026</strain>
    </source>
</reference>
<feature type="compositionally biased region" description="Basic and acidic residues" evidence="1">
    <location>
        <begin position="72"/>
        <end position="82"/>
    </location>
</feature>